<reference evidence="2" key="1">
    <citation type="submission" date="2016-10" db="EMBL/GenBank/DDBJ databases">
        <authorList>
            <person name="de Groot N.N."/>
        </authorList>
    </citation>
    <scope>NUCLEOTIDE SEQUENCE</scope>
</reference>
<dbReference type="EMBL" id="FPHM01000319">
    <property type="protein sequence ID" value="SFV71863.1"/>
    <property type="molecule type" value="Genomic_DNA"/>
</dbReference>
<protein>
    <recommendedName>
        <fullName evidence="1">Rhodanese domain-containing protein</fullName>
    </recommendedName>
</protein>
<feature type="domain" description="Rhodanese" evidence="1">
    <location>
        <begin position="30"/>
        <end position="129"/>
    </location>
</feature>
<evidence type="ECO:0000259" key="1">
    <source>
        <dbReference type="PROSITE" id="PS50206"/>
    </source>
</evidence>
<sequence length="135" mass="15374">MKKILFGLLLLGSTLFAELTNIEATPKFIKETKLKIIDIRTQPEWIETGIIKDSYLITFFDERGGYNIGAFLEKLDKVVKKDEKFALICRTGSRTGMVSNFLAKELKYNVINLKGGITKLFKEGFKSEPYTPSKK</sequence>
<dbReference type="AlphaFoldDB" id="A0A1W1D1H4"/>
<dbReference type="Pfam" id="PF00581">
    <property type="entry name" value="Rhodanese"/>
    <property type="match status" value="1"/>
</dbReference>
<dbReference type="PROSITE" id="PS50206">
    <property type="entry name" value="RHODANESE_3"/>
    <property type="match status" value="1"/>
</dbReference>
<dbReference type="SUPFAM" id="SSF52821">
    <property type="entry name" value="Rhodanese/Cell cycle control phosphatase"/>
    <property type="match status" value="1"/>
</dbReference>
<proteinExistence type="predicted"/>
<dbReference type="Gene3D" id="3.40.250.10">
    <property type="entry name" value="Rhodanese-like domain"/>
    <property type="match status" value="1"/>
</dbReference>
<gene>
    <name evidence="2" type="ORF">MNB_SV-13-277</name>
</gene>
<dbReference type="InterPro" id="IPR036873">
    <property type="entry name" value="Rhodanese-like_dom_sf"/>
</dbReference>
<evidence type="ECO:0000313" key="2">
    <source>
        <dbReference type="EMBL" id="SFV71863.1"/>
    </source>
</evidence>
<dbReference type="CDD" id="cd00158">
    <property type="entry name" value="RHOD"/>
    <property type="match status" value="1"/>
</dbReference>
<name>A0A1W1D1H4_9ZZZZ</name>
<dbReference type="SMART" id="SM00450">
    <property type="entry name" value="RHOD"/>
    <property type="match status" value="1"/>
</dbReference>
<dbReference type="InterPro" id="IPR001763">
    <property type="entry name" value="Rhodanese-like_dom"/>
</dbReference>
<accession>A0A1W1D1H4</accession>
<organism evidence="2">
    <name type="scientific">hydrothermal vent metagenome</name>
    <dbReference type="NCBI Taxonomy" id="652676"/>
    <lineage>
        <taxon>unclassified sequences</taxon>
        <taxon>metagenomes</taxon>
        <taxon>ecological metagenomes</taxon>
    </lineage>
</organism>